<sequence length="114" mass="12934">MSKFVHLPEETIERVTDYITAGAYRLRSRHGFRIPAIVAGDWAEQGYSILKTNALARQYGVQRKTMWSTIKGCIDAGFIREIGRTEDGRAMYVPCLERGDEWHAAKTERANEAA</sequence>
<dbReference type="HOGENOM" id="CLU_2115812_0_0_5"/>
<accession>B9JAV6</accession>
<dbReference type="Proteomes" id="UP000001600">
    <property type="component" value="Chromosome 1"/>
</dbReference>
<evidence type="ECO:0000313" key="2">
    <source>
        <dbReference type="Proteomes" id="UP000001600"/>
    </source>
</evidence>
<dbReference type="EMBL" id="CP000628">
    <property type="protein sequence ID" value="ACM25789.1"/>
    <property type="molecule type" value="Genomic_DNA"/>
</dbReference>
<evidence type="ECO:0000313" key="1">
    <source>
        <dbReference type="EMBL" id="ACM25789.1"/>
    </source>
</evidence>
<proteinExistence type="predicted"/>
<organism evidence="1 2">
    <name type="scientific">Rhizobium rhizogenes (strain K84 / ATCC BAA-868)</name>
    <name type="common">Agrobacterium radiobacter</name>
    <dbReference type="NCBI Taxonomy" id="311403"/>
    <lineage>
        <taxon>Bacteria</taxon>
        <taxon>Pseudomonadati</taxon>
        <taxon>Pseudomonadota</taxon>
        <taxon>Alphaproteobacteria</taxon>
        <taxon>Hyphomicrobiales</taxon>
        <taxon>Rhizobiaceae</taxon>
        <taxon>Rhizobium/Agrobacterium group</taxon>
        <taxon>Rhizobium</taxon>
    </lineage>
</organism>
<reference evidence="1 2" key="1">
    <citation type="journal article" date="2009" name="J. Bacteriol.">
        <title>Genome sequences of three Agrobacterium biovars help elucidate the evolution of multichromosome genomes in bacteria.</title>
        <authorList>
            <person name="Slater S.C."/>
            <person name="Goldman B.S."/>
            <person name="Goodner B."/>
            <person name="Setubal J.C."/>
            <person name="Farrand S.K."/>
            <person name="Nester E.W."/>
            <person name="Burr T.J."/>
            <person name="Banta L."/>
            <person name="Dickerman A.W."/>
            <person name="Paulsen I."/>
            <person name="Otten L."/>
            <person name="Suen G."/>
            <person name="Welch R."/>
            <person name="Almeida N.F."/>
            <person name="Arnold F."/>
            <person name="Burton O.T."/>
            <person name="Du Z."/>
            <person name="Ewing A."/>
            <person name="Godsy E."/>
            <person name="Heisel S."/>
            <person name="Houmiel K.L."/>
            <person name="Jhaveri J."/>
            <person name="Lu J."/>
            <person name="Miller N.M."/>
            <person name="Norton S."/>
            <person name="Chen Q."/>
            <person name="Phoolcharoen W."/>
            <person name="Ohlin V."/>
            <person name="Ondrusek D."/>
            <person name="Pride N."/>
            <person name="Stricklin S.L."/>
            <person name="Sun J."/>
            <person name="Wheeler C."/>
            <person name="Wilson L."/>
            <person name="Zhu H."/>
            <person name="Wood D.W."/>
        </authorList>
    </citation>
    <scope>NUCLEOTIDE SEQUENCE [LARGE SCALE GENOMIC DNA]</scope>
    <source>
        <strain evidence="2">K84 / ATCC BAA-868</strain>
    </source>
</reference>
<gene>
    <name evidence="1" type="ordered locus">Arad_1323</name>
</gene>
<dbReference type="KEGG" id="ara:Arad_1323"/>
<name>B9JAV6_RHIR8</name>
<dbReference type="RefSeq" id="WP_012651079.1">
    <property type="nucleotide sequence ID" value="NC_011985.1"/>
</dbReference>
<protein>
    <submittedName>
        <fullName evidence="1">Uncharacterized protein</fullName>
    </submittedName>
</protein>
<dbReference type="AlphaFoldDB" id="B9JAV6"/>